<feature type="compositionally biased region" description="Basic residues" evidence="1">
    <location>
        <begin position="58"/>
        <end position="71"/>
    </location>
</feature>
<feature type="region of interest" description="Disordered" evidence="1">
    <location>
        <begin position="34"/>
        <end position="72"/>
    </location>
</feature>
<gene>
    <name evidence="2" type="ORF">G352_01657</name>
</gene>
<protein>
    <submittedName>
        <fullName evidence="2">Diacylglycerol kinase</fullName>
    </submittedName>
</protein>
<keyword evidence="2" id="KW-0808">Transferase</keyword>
<dbReference type="EMBL" id="AOEX01000015">
    <property type="protein sequence ID" value="EME67053.1"/>
    <property type="molecule type" value="Genomic_DNA"/>
</dbReference>
<dbReference type="Gene3D" id="2.60.200.40">
    <property type="match status" value="1"/>
</dbReference>
<proteinExistence type="predicted"/>
<reference evidence="2 3" key="1">
    <citation type="journal article" date="2013" name="Genome Announc.">
        <title>Draft Genome Sequence of Rhodococcus ruber Strain BKS 20-38.</title>
        <authorList>
            <person name="Bala M."/>
            <person name="Kumar S."/>
            <person name="Raghava G.P."/>
            <person name="Mayilraj S."/>
        </authorList>
    </citation>
    <scope>NUCLEOTIDE SEQUENCE [LARGE SCALE GENOMIC DNA]</scope>
    <source>
        <strain evidence="2 3">BKS 20-38</strain>
    </source>
</reference>
<dbReference type="GO" id="GO:0016301">
    <property type="term" value="F:kinase activity"/>
    <property type="evidence" value="ECO:0007669"/>
    <property type="project" value="UniProtKB-KW"/>
</dbReference>
<organism evidence="2 3">
    <name type="scientific">Rhodococcus ruber BKS 20-38</name>
    <dbReference type="NCBI Taxonomy" id="1278076"/>
    <lineage>
        <taxon>Bacteria</taxon>
        <taxon>Bacillati</taxon>
        <taxon>Actinomycetota</taxon>
        <taxon>Actinomycetes</taxon>
        <taxon>Mycobacteriales</taxon>
        <taxon>Nocardiaceae</taxon>
        <taxon>Rhodococcus</taxon>
    </lineage>
</organism>
<feature type="region of interest" description="Disordered" evidence="1">
    <location>
        <begin position="229"/>
        <end position="255"/>
    </location>
</feature>
<accession>M3A268</accession>
<dbReference type="InterPro" id="IPR016064">
    <property type="entry name" value="NAD/diacylglycerol_kinase_sf"/>
</dbReference>
<evidence type="ECO:0000313" key="3">
    <source>
        <dbReference type="Proteomes" id="UP000011731"/>
    </source>
</evidence>
<keyword evidence="2" id="KW-0418">Kinase</keyword>
<name>M3A268_9NOCA</name>
<dbReference type="Proteomes" id="UP000011731">
    <property type="component" value="Unassembled WGS sequence"/>
</dbReference>
<sequence length="255" mass="27840">MACPCGRGTRCGRAGDGWWRRLACSCGRRRREGSSLHLHSGRDAQPLRARPRSGPTRRAGRARRVQRRGRASNRLAEVNGHPFLNNVSLGIYGEAVRRAVYREAKMRTLLETAEKVLAPHGQVPPLHLVDDAGRKHRRPAVVLVSNNPYSLDRPPPGTRPTLDSGRLGIIVLDAPDHGPHPPGRAWSATNLDVLAPASVHAGLDGEAVDLGPLLHFTIRPKALRVRISSRHPGASPSATLQRVTPHLHNPRPPKP</sequence>
<keyword evidence="3" id="KW-1185">Reference proteome</keyword>
<dbReference type="SUPFAM" id="SSF111331">
    <property type="entry name" value="NAD kinase/diacylglycerol kinase-like"/>
    <property type="match status" value="1"/>
</dbReference>
<comment type="caution">
    <text evidence="2">The sequence shown here is derived from an EMBL/GenBank/DDBJ whole genome shotgun (WGS) entry which is preliminary data.</text>
</comment>
<evidence type="ECO:0000313" key="2">
    <source>
        <dbReference type="EMBL" id="EME67053.1"/>
    </source>
</evidence>
<dbReference type="AlphaFoldDB" id="M3A268"/>
<evidence type="ECO:0000256" key="1">
    <source>
        <dbReference type="SAM" id="MobiDB-lite"/>
    </source>
</evidence>